<evidence type="ECO:0000256" key="3">
    <source>
        <dbReference type="ARBA" id="ARBA00022475"/>
    </source>
</evidence>
<evidence type="ECO:0000256" key="5">
    <source>
        <dbReference type="ARBA" id="ARBA00022741"/>
    </source>
</evidence>
<feature type="domain" description="ABC transporter" evidence="11">
    <location>
        <begin position="614"/>
        <end position="843"/>
    </location>
</feature>
<feature type="transmembrane region" description="Helical" evidence="10">
    <location>
        <begin position="888"/>
        <end position="911"/>
    </location>
</feature>
<evidence type="ECO:0000256" key="9">
    <source>
        <dbReference type="SAM" id="MobiDB-lite"/>
    </source>
</evidence>
<feature type="compositionally biased region" description="Basic and acidic residues" evidence="9">
    <location>
        <begin position="859"/>
        <end position="868"/>
    </location>
</feature>
<keyword evidence="14" id="KW-1185">Reference proteome</keyword>
<dbReference type="SUPFAM" id="SSF90123">
    <property type="entry name" value="ABC transporter transmembrane region"/>
    <property type="match status" value="2"/>
</dbReference>
<feature type="transmembrane region" description="Helical" evidence="10">
    <location>
        <begin position="32"/>
        <end position="55"/>
    </location>
</feature>
<feature type="domain" description="ABC transmembrane type-1" evidence="12">
    <location>
        <begin position="289"/>
        <end position="547"/>
    </location>
</feature>
<sequence length="1073" mass="117267">MASSTCLNDDTLGPAVKGCRGDFDFTQRFESVVLVSISAAIFIVLALPRVAWLFHQPRIHGGEAPQYAKLAVSSISVAIAFAILITVTNCDGCGRDVYTTAAAALDVAAGLAIPALSYAEHSRATRPSTLLMGYILPKILFETAITRTSWLVAQSSLAISLAALRTASVVFKAAILVLEAQAKSRSLQWDSKEHSPEEAAGILSIITYFWLNRLLLRGYRGVLSMGDLYALDRKLHSDLLQKRLLAQFEQPPRHWVRFGLVQKLAKALTAQLLYPMVPRLALIGFKYSQPFFIRSLINYLQHPEASRGIGYGLMGAAVLIYAGIAASHALYWYLHQRALCMSRGCLVAAIYQKTTGARAEKLSDGAVVTLMSTDVERVIRGFTSLHEFWASIVEVSLGLWLLERELARTFIASIAVTLVCVAIASIATKYTGERQSRWMAQIQKRVSLTAKLISDVKYLHASSTMAAVAQALQKMRVLELHAGNRFRWLLIATATAGFTPNAIIPVVAFGLTSADLNTTTLFTAFSYTVLLTSPIATLLQCVPSLNAALTCLGRIQSFLEAEGPQGPRQSCSLVAPIVGFPSNEGSRSDEEPDKKACTQPLQDYPVQGSRAPSISIVDGTFGWASEKMILKNVSVTVPASQLTFVFGPVGSGKSTLCKAILGELSMTTGRVSITPSQLAVGYCDQKLFLANSSVKESIIGYSQYNQQRYDEVIEACMLRPDFSDMIDGDNTKIGSNGIKLSGGQRQRVCLARALYLECSFLVVDETLSGLDTHTADEVFHRVFGSGGILQRRKVTAIFCTHSARYLSFADHIIALASDGTLTEEGSLAHLVEGEGCLVGLGIPIENDLEPMARVLDETRPKEASRDELPSVLGDPEDKSRQTGDKRVYIHYLRSMSTAAAVLCLAAGLLSATSRNIPTIWMKYWAEDSFNKPSHFYVKIFALFKVLWLLFVFMLCVVVVIWMTTEAGINLHHKALETVVNARLTFFTSIDGGTIVNLFSQDMTLIDGDLPLALLNVVMNSFDAIAMAVIMAVSSPFTAISYPVLLLALYTIQKFYLRTSRQLRLLDLEAKSPL</sequence>
<dbReference type="Gene3D" id="3.40.50.300">
    <property type="entry name" value="P-loop containing nucleotide triphosphate hydrolases"/>
    <property type="match status" value="1"/>
</dbReference>
<feature type="transmembrane region" description="Helical" evidence="10">
    <location>
        <begin position="67"/>
        <end position="85"/>
    </location>
</feature>
<dbReference type="InterPro" id="IPR027417">
    <property type="entry name" value="P-loop_NTPase"/>
</dbReference>
<dbReference type="EMBL" id="JAPEUR010000286">
    <property type="protein sequence ID" value="KAJ4312580.1"/>
    <property type="molecule type" value="Genomic_DNA"/>
</dbReference>
<feature type="region of interest" description="Disordered" evidence="9">
    <location>
        <begin position="859"/>
        <end position="881"/>
    </location>
</feature>
<dbReference type="GO" id="GO:0005886">
    <property type="term" value="C:plasma membrane"/>
    <property type="evidence" value="ECO:0007669"/>
    <property type="project" value="UniProtKB-SubCell"/>
</dbReference>
<dbReference type="InterPro" id="IPR044726">
    <property type="entry name" value="ABCC_6TM_D2"/>
</dbReference>
<dbReference type="OrthoDB" id="6500128at2759"/>
<organism evidence="13 14">
    <name type="scientific">Fusarium piperis</name>
    <dbReference type="NCBI Taxonomy" id="1435070"/>
    <lineage>
        <taxon>Eukaryota</taxon>
        <taxon>Fungi</taxon>
        <taxon>Dikarya</taxon>
        <taxon>Ascomycota</taxon>
        <taxon>Pezizomycotina</taxon>
        <taxon>Sordariomycetes</taxon>
        <taxon>Hypocreomycetidae</taxon>
        <taxon>Hypocreales</taxon>
        <taxon>Nectriaceae</taxon>
        <taxon>Fusarium</taxon>
        <taxon>Fusarium solani species complex</taxon>
    </lineage>
</organism>
<dbReference type="InterPro" id="IPR003593">
    <property type="entry name" value="AAA+_ATPase"/>
</dbReference>
<evidence type="ECO:0000259" key="11">
    <source>
        <dbReference type="PROSITE" id="PS50893"/>
    </source>
</evidence>
<dbReference type="InterPro" id="IPR017871">
    <property type="entry name" value="ABC_transporter-like_CS"/>
</dbReference>
<dbReference type="Gene3D" id="1.20.1560.10">
    <property type="entry name" value="ABC transporter type 1, transmembrane domain"/>
    <property type="match status" value="2"/>
</dbReference>
<dbReference type="GO" id="GO:0016887">
    <property type="term" value="F:ATP hydrolysis activity"/>
    <property type="evidence" value="ECO:0007669"/>
    <property type="project" value="InterPro"/>
</dbReference>
<dbReference type="FunFam" id="1.20.1560.10:FF:000055">
    <property type="entry name" value="ABC multidrug transporter (Eurofung)"/>
    <property type="match status" value="1"/>
</dbReference>
<dbReference type="Proteomes" id="UP001140502">
    <property type="component" value="Unassembled WGS sequence"/>
</dbReference>
<dbReference type="CDD" id="cd18580">
    <property type="entry name" value="ABC_6TM_ABCC_D2"/>
    <property type="match status" value="1"/>
</dbReference>
<dbReference type="SUPFAM" id="SSF52540">
    <property type="entry name" value="P-loop containing nucleoside triphosphate hydrolases"/>
    <property type="match status" value="1"/>
</dbReference>
<feature type="transmembrane region" description="Helical" evidence="10">
    <location>
        <begin position="406"/>
        <end position="427"/>
    </location>
</feature>
<evidence type="ECO:0008006" key="15">
    <source>
        <dbReference type="Google" id="ProtNLM"/>
    </source>
</evidence>
<feature type="transmembrane region" description="Helical" evidence="10">
    <location>
        <begin position="939"/>
        <end position="961"/>
    </location>
</feature>
<feature type="domain" description="ABC transmembrane type-1" evidence="12">
    <location>
        <begin position="901"/>
        <end position="1073"/>
    </location>
</feature>
<name>A0A9W8W5H0_9HYPO</name>
<dbReference type="InterPro" id="IPR050173">
    <property type="entry name" value="ABC_transporter_C-like"/>
</dbReference>
<dbReference type="InterPro" id="IPR056227">
    <property type="entry name" value="TMD0_ABC"/>
</dbReference>
<dbReference type="Pfam" id="PF24357">
    <property type="entry name" value="TMD0_ABC"/>
    <property type="match status" value="1"/>
</dbReference>
<dbReference type="PANTHER" id="PTHR24223:SF345">
    <property type="entry name" value="ABC MULTIDRUG TRANSPORTER (EUROFUNG)"/>
    <property type="match status" value="1"/>
</dbReference>
<dbReference type="PROSITE" id="PS00211">
    <property type="entry name" value="ABC_TRANSPORTER_1"/>
    <property type="match status" value="1"/>
</dbReference>
<evidence type="ECO:0000256" key="7">
    <source>
        <dbReference type="ARBA" id="ARBA00022989"/>
    </source>
</evidence>
<evidence type="ECO:0000256" key="1">
    <source>
        <dbReference type="ARBA" id="ARBA00004651"/>
    </source>
</evidence>
<feature type="transmembrane region" description="Helical" evidence="10">
    <location>
        <begin position="981"/>
        <end position="999"/>
    </location>
</feature>
<keyword evidence="6" id="KW-0067">ATP-binding</keyword>
<accession>A0A9W8W5H0</accession>
<dbReference type="PANTHER" id="PTHR24223">
    <property type="entry name" value="ATP-BINDING CASSETTE SUB-FAMILY C"/>
    <property type="match status" value="1"/>
</dbReference>
<dbReference type="PROSITE" id="PS50893">
    <property type="entry name" value="ABC_TRANSPORTER_2"/>
    <property type="match status" value="1"/>
</dbReference>
<dbReference type="InterPro" id="IPR036640">
    <property type="entry name" value="ABC1_TM_sf"/>
</dbReference>
<evidence type="ECO:0000256" key="10">
    <source>
        <dbReference type="SAM" id="Phobius"/>
    </source>
</evidence>
<comment type="caution">
    <text evidence="13">The sequence shown here is derived from an EMBL/GenBank/DDBJ whole genome shotgun (WGS) entry which is preliminary data.</text>
</comment>
<feature type="transmembrane region" description="Helical" evidence="10">
    <location>
        <begin position="309"/>
        <end position="334"/>
    </location>
</feature>
<dbReference type="InterPro" id="IPR011527">
    <property type="entry name" value="ABC1_TM_dom"/>
</dbReference>
<evidence type="ECO:0000256" key="8">
    <source>
        <dbReference type="ARBA" id="ARBA00023136"/>
    </source>
</evidence>
<proteinExistence type="predicted"/>
<keyword evidence="3" id="KW-1003">Cell membrane</keyword>
<reference evidence="13" key="1">
    <citation type="submission" date="2022-10" db="EMBL/GenBank/DDBJ databases">
        <title>Tapping the CABI collections for fungal endophytes: first genome assemblies for Collariella, Neodidymelliopsis, Ascochyta clinopodiicola, Didymella pomorum, Didymosphaeria variabile, Neocosmospora piperis and Neocucurbitaria cava.</title>
        <authorList>
            <person name="Hill R."/>
        </authorList>
    </citation>
    <scope>NUCLEOTIDE SEQUENCE</scope>
    <source>
        <strain evidence="13">IMI 366586</strain>
    </source>
</reference>
<evidence type="ECO:0000256" key="4">
    <source>
        <dbReference type="ARBA" id="ARBA00022692"/>
    </source>
</evidence>
<feature type="transmembrane region" description="Helical" evidence="10">
    <location>
        <begin position="97"/>
        <end position="119"/>
    </location>
</feature>
<dbReference type="InterPro" id="IPR003439">
    <property type="entry name" value="ABC_transporter-like_ATP-bd"/>
</dbReference>
<evidence type="ECO:0000256" key="6">
    <source>
        <dbReference type="ARBA" id="ARBA00022840"/>
    </source>
</evidence>
<keyword evidence="7 10" id="KW-1133">Transmembrane helix</keyword>
<evidence type="ECO:0000313" key="14">
    <source>
        <dbReference type="Proteomes" id="UP001140502"/>
    </source>
</evidence>
<evidence type="ECO:0000313" key="13">
    <source>
        <dbReference type="EMBL" id="KAJ4312580.1"/>
    </source>
</evidence>
<evidence type="ECO:0000256" key="2">
    <source>
        <dbReference type="ARBA" id="ARBA00022448"/>
    </source>
</evidence>
<gene>
    <name evidence="13" type="ORF">N0V84_009863</name>
</gene>
<keyword evidence="5" id="KW-0547">Nucleotide-binding</keyword>
<dbReference type="GO" id="GO:0140359">
    <property type="term" value="F:ABC-type transporter activity"/>
    <property type="evidence" value="ECO:0007669"/>
    <property type="project" value="InterPro"/>
</dbReference>
<keyword evidence="8 10" id="KW-0472">Membrane</keyword>
<keyword evidence="4 10" id="KW-0812">Transmembrane</keyword>
<comment type="subcellular location">
    <subcellularLocation>
        <location evidence="1">Cell membrane</location>
        <topology evidence="1">Multi-pass membrane protein</topology>
    </subcellularLocation>
</comment>
<dbReference type="AlphaFoldDB" id="A0A9W8W5H0"/>
<dbReference type="PROSITE" id="PS50929">
    <property type="entry name" value="ABC_TM1F"/>
    <property type="match status" value="2"/>
</dbReference>
<dbReference type="Pfam" id="PF00005">
    <property type="entry name" value="ABC_tran"/>
    <property type="match status" value="1"/>
</dbReference>
<evidence type="ECO:0000259" key="12">
    <source>
        <dbReference type="PROSITE" id="PS50929"/>
    </source>
</evidence>
<protein>
    <recommendedName>
        <fullName evidence="15">ABC transporter</fullName>
    </recommendedName>
</protein>
<keyword evidence="2" id="KW-0813">Transport</keyword>
<dbReference type="SMART" id="SM00382">
    <property type="entry name" value="AAA"/>
    <property type="match status" value="1"/>
</dbReference>
<dbReference type="GO" id="GO:0005524">
    <property type="term" value="F:ATP binding"/>
    <property type="evidence" value="ECO:0007669"/>
    <property type="project" value="UniProtKB-KW"/>
</dbReference>
<dbReference type="Pfam" id="PF00664">
    <property type="entry name" value="ABC_membrane"/>
    <property type="match status" value="1"/>
</dbReference>